<name>A0A9J6C233_POLVA</name>
<dbReference type="Proteomes" id="UP001107558">
    <property type="component" value="Chromosome 2"/>
</dbReference>
<comment type="caution">
    <text evidence="2">The sequence shown here is derived from an EMBL/GenBank/DDBJ whole genome shotgun (WGS) entry which is preliminary data.</text>
</comment>
<gene>
    <name evidence="2" type="ORF">PVAND_006098</name>
</gene>
<evidence type="ECO:0000256" key="1">
    <source>
        <dbReference type="SAM" id="MobiDB-lite"/>
    </source>
</evidence>
<dbReference type="OrthoDB" id="5562606at2759"/>
<dbReference type="AlphaFoldDB" id="A0A9J6C233"/>
<keyword evidence="3" id="KW-1185">Reference proteome</keyword>
<reference evidence="2" key="1">
    <citation type="submission" date="2021-03" db="EMBL/GenBank/DDBJ databases">
        <title>Chromosome level genome of the anhydrobiotic midge Polypedilum vanderplanki.</title>
        <authorList>
            <person name="Yoshida Y."/>
            <person name="Kikawada T."/>
            <person name="Gusev O."/>
        </authorList>
    </citation>
    <scope>NUCLEOTIDE SEQUENCE</scope>
    <source>
        <strain evidence="2">NIAS01</strain>
        <tissue evidence="2">Whole body or cell culture</tissue>
    </source>
</reference>
<evidence type="ECO:0000313" key="3">
    <source>
        <dbReference type="Proteomes" id="UP001107558"/>
    </source>
</evidence>
<proteinExistence type="predicted"/>
<evidence type="ECO:0000313" key="2">
    <source>
        <dbReference type="EMBL" id="KAG5676249.1"/>
    </source>
</evidence>
<dbReference type="EMBL" id="JADBJN010000002">
    <property type="protein sequence ID" value="KAG5676249.1"/>
    <property type="molecule type" value="Genomic_DNA"/>
</dbReference>
<sequence length="289" mass="34176">MDWKKFFDFEPDGDKEKKANEKFNFKKFDDEDEDDWFDLDTFFNEFEDSRFHAFPKSMLKQFKEVIEAMKEIEENQDPSTKERRLQKFYDNYSDFKQKSDQDLDGKIYANQLDAILKKINPEVMLKDNRDDVKIKKQQPMRKLTDEEKIMDIIHGTYKEEIVPVKPRTKRHVHKAPFSPHHFNAMPPFHEFPPPPSNATKSWGRTIISIRNPDGSYETRKIEKTPDGNTKTTIMKKDAEGHSSTQSFIGDESKAANQMIVDQTKVSQNSTDHYERNLINYDGYKIPCLW</sequence>
<feature type="region of interest" description="Disordered" evidence="1">
    <location>
        <begin position="216"/>
        <end position="246"/>
    </location>
</feature>
<organism evidence="2 3">
    <name type="scientific">Polypedilum vanderplanki</name>
    <name type="common">Sleeping chironomid midge</name>
    <dbReference type="NCBI Taxonomy" id="319348"/>
    <lineage>
        <taxon>Eukaryota</taxon>
        <taxon>Metazoa</taxon>
        <taxon>Ecdysozoa</taxon>
        <taxon>Arthropoda</taxon>
        <taxon>Hexapoda</taxon>
        <taxon>Insecta</taxon>
        <taxon>Pterygota</taxon>
        <taxon>Neoptera</taxon>
        <taxon>Endopterygota</taxon>
        <taxon>Diptera</taxon>
        <taxon>Nematocera</taxon>
        <taxon>Chironomoidea</taxon>
        <taxon>Chironomidae</taxon>
        <taxon>Chironominae</taxon>
        <taxon>Polypedilum</taxon>
        <taxon>Polypedilum</taxon>
    </lineage>
</organism>
<feature type="compositionally biased region" description="Basic and acidic residues" evidence="1">
    <location>
        <begin position="216"/>
        <end position="225"/>
    </location>
</feature>
<accession>A0A9J6C233</accession>
<protein>
    <submittedName>
        <fullName evidence="2">Uncharacterized protein</fullName>
    </submittedName>
</protein>